<dbReference type="GO" id="GO:0003676">
    <property type="term" value="F:nucleic acid binding"/>
    <property type="evidence" value="ECO:0007669"/>
    <property type="project" value="InterPro"/>
</dbReference>
<dbReference type="PANTHER" id="PTHR42648">
    <property type="entry name" value="TRANSPOSASE, PUTATIVE-RELATED"/>
    <property type="match status" value="1"/>
</dbReference>
<dbReference type="Gene3D" id="3.30.420.10">
    <property type="entry name" value="Ribonuclease H-like superfamily/Ribonuclease H"/>
    <property type="match status" value="1"/>
</dbReference>
<organism evidence="2">
    <name type="scientific">Albugo laibachii Nc14</name>
    <dbReference type="NCBI Taxonomy" id="890382"/>
    <lineage>
        <taxon>Eukaryota</taxon>
        <taxon>Sar</taxon>
        <taxon>Stramenopiles</taxon>
        <taxon>Oomycota</taxon>
        <taxon>Peronosporomycetes</taxon>
        <taxon>Albuginales</taxon>
        <taxon>Albuginaceae</taxon>
        <taxon>Albugo</taxon>
    </lineage>
</organism>
<dbReference type="InterPro" id="IPR036397">
    <property type="entry name" value="RNaseH_sf"/>
</dbReference>
<proteinExistence type="predicted"/>
<name>F0WU99_9STRA</name>
<dbReference type="EMBL" id="FR824313">
    <property type="protein sequence ID" value="CCA24977.1"/>
    <property type="molecule type" value="Genomic_DNA"/>
</dbReference>
<reference evidence="2" key="1">
    <citation type="journal article" date="2011" name="PLoS Biol.">
        <title>Gene gain and loss during evolution of obligate parasitism in the white rust pathogen of Arabidopsis thaliana.</title>
        <authorList>
            <person name="Kemen E."/>
            <person name="Gardiner A."/>
            <person name="Schultz-Larsen T."/>
            <person name="Kemen A.C."/>
            <person name="Balmuth A.L."/>
            <person name="Robert-Seilaniantz A."/>
            <person name="Bailey K."/>
            <person name="Holub E."/>
            <person name="Studholme D.J."/>
            <person name="Maclean D."/>
            <person name="Jones J.D."/>
        </authorList>
    </citation>
    <scope>NUCLEOTIDE SEQUENCE</scope>
</reference>
<dbReference type="AlphaFoldDB" id="F0WU99"/>
<dbReference type="PANTHER" id="PTHR42648:SF28">
    <property type="entry name" value="TRANSPOSON-ENCODED PROTEIN WITH RIBONUCLEASE H-LIKE AND RETROVIRUS ZINC FINGER-LIKE DOMAINS"/>
    <property type="match status" value="1"/>
</dbReference>
<dbReference type="InterPro" id="IPR057670">
    <property type="entry name" value="SH3_retrovirus"/>
</dbReference>
<sequence>MTDIKVKILRSDNGGEYKNASMNAFCKKMRVKQEYTVPYNPEQNGMAERMTRTLLEMTRCMLKDISFNKSYWCKAMMTAVDIRNVLPNSSDLNSCPFEMLFQIKPHMNHMRVFGSQCYAHVAKKTRKKLADTGIKCFFLEYSKEHKAYRLLYVKDGSIVISRSVIFTEHSTVEETQSGKKTFIEFTDINKDPTDHEDMN</sequence>
<dbReference type="HOGENOM" id="CLU_001650_20_4_1"/>
<dbReference type="Pfam" id="PF25597">
    <property type="entry name" value="SH3_retrovirus"/>
    <property type="match status" value="1"/>
</dbReference>
<protein>
    <submittedName>
        <fullName evidence="2">Integrase putative</fullName>
    </submittedName>
</protein>
<dbReference type="GO" id="GO:0015074">
    <property type="term" value="P:DNA integration"/>
    <property type="evidence" value="ECO:0007669"/>
    <property type="project" value="InterPro"/>
</dbReference>
<dbReference type="InterPro" id="IPR039537">
    <property type="entry name" value="Retrotran_Ty1/copia-like"/>
</dbReference>
<accession>F0WU99</accession>
<dbReference type="PROSITE" id="PS50994">
    <property type="entry name" value="INTEGRASE"/>
    <property type="match status" value="1"/>
</dbReference>
<feature type="domain" description="Integrase catalytic" evidence="1">
    <location>
        <begin position="1"/>
        <end position="104"/>
    </location>
</feature>
<reference evidence="2" key="2">
    <citation type="submission" date="2011-02" db="EMBL/GenBank/DDBJ databases">
        <authorList>
            <person name="MacLean D."/>
        </authorList>
    </citation>
    <scope>NUCLEOTIDE SEQUENCE</scope>
</reference>
<evidence type="ECO:0000259" key="1">
    <source>
        <dbReference type="PROSITE" id="PS50994"/>
    </source>
</evidence>
<dbReference type="InterPro" id="IPR001584">
    <property type="entry name" value="Integrase_cat-core"/>
</dbReference>
<dbReference type="InterPro" id="IPR012337">
    <property type="entry name" value="RNaseH-like_sf"/>
</dbReference>
<gene>
    <name evidence="2" type="primary">AlNc14C268G9920</name>
    <name evidence="2" type="ORF">ALNC14_111210</name>
</gene>
<dbReference type="SUPFAM" id="SSF53098">
    <property type="entry name" value="Ribonuclease H-like"/>
    <property type="match status" value="1"/>
</dbReference>
<evidence type="ECO:0000313" key="2">
    <source>
        <dbReference type="EMBL" id="CCA24977.1"/>
    </source>
</evidence>